<dbReference type="eggNOG" id="COG0673">
    <property type="taxonomic scope" value="Bacteria"/>
</dbReference>
<dbReference type="EMBL" id="AVBF01000045">
    <property type="protein sequence ID" value="KGP71863.1"/>
    <property type="molecule type" value="Genomic_DNA"/>
</dbReference>
<gene>
    <name evidence="3" type="ORF">N782_16025</name>
</gene>
<accession>A0A0A2TBV0</accession>
<dbReference type="InterPro" id="IPR000683">
    <property type="entry name" value="Gfo/Idh/MocA-like_OxRdtase_N"/>
</dbReference>
<dbReference type="Gene3D" id="3.30.360.10">
    <property type="entry name" value="Dihydrodipicolinate Reductase, domain 2"/>
    <property type="match status" value="1"/>
</dbReference>
<dbReference type="OrthoDB" id="9815825at2"/>
<dbReference type="InterPro" id="IPR051450">
    <property type="entry name" value="Gfo/Idh/MocA_Oxidoreductases"/>
</dbReference>
<dbReference type="Pfam" id="PF22725">
    <property type="entry name" value="GFO_IDH_MocA_C3"/>
    <property type="match status" value="1"/>
</dbReference>
<dbReference type="STRING" id="1385514.N782_16025"/>
<name>A0A0A2TBV0_9BACI</name>
<dbReference type="PANTHER" id="PTHR43377:SF1">
    <property type="entry name" value="BILIVERDIN REDUCTASE A"/>
    <property type="match status" value="1"/>
</dbReference>
<evidence type="ECO:0000259" key="1">
    <source>
        <dbReference type="Pfam" id="PF01408"/>
    </source>
</evidence>
<protein>
    <submittedName>
        <fullName evidence="3">Oxidoreductase</fullName>
    </submittedName>
</protein>
<dbReference type="InterPro" id="IPR036291">
    <property type="entry name" value="NAD(P)-bd_dom_sf"/>
</dbReference>
<dbReference type="PANTHER" id="PTHR43377">
    <property type="entry name" value="BILIVERDIN REDUCTASE A"/>
    <property type="match status" value="1"/>
</dbReference>
<comment type="caution">
    <text evidence="3">The sequence shown here is derived from an EMBL/GenBank/DDBJ whole genome shotgun (WGS) entry which is preliminary data.</text>
</comment>
<feature type="domain" description="GFO/IDH/MocA-like oxidoreductase" evidence="2">
    <location>
        <begin position="132"/>
        <end position="249"/>
    </location>
</feature>
<feature type="domain" description="Gfo/Idh/MocA-like oxidoreductase N-terminal" evidence="1">
    <location>
        <begin position="5"/>
        <end position="121"/>
    </location>
</feature>
<dbReference type="Gene3D" id="3.40.50.720">
    <property type="entry name" value="NAD(P)-binding Rossmann-like Domain"/>
    <property type="match status" value="1"/>
</dbReference>
<keyword evidence="4" id="KW-1185">Reference proteome</keyword>
<evidence type="ECO:0000313" key="4">
    <source>
        <dbReference type="Proteomes" id="UP000030147"/>
    </source>
</evidence>
<dbReference type="AlphaFoldDB" id="A0A0A2TBV0"/>
<organism evidence="3 4">
    <name type="scientific">Pontibacillus yanchengensis Y32</name>
    <dbReference type="NCBI Taxonomy" id="1385514"/>
    <lineage>
        <taxon>Bacteria</taxon>
        <taxon>Bacillati</taxon>
        <taxon>Bacillota</taxon>
        <taxon>Bacilli</taxon>
        <taxon>Bacillales</taxon>
        <taxon>Bacillaceae</taxon>
        <taxon>Pontibacillus</taxon>
    </lineage>
</organism>
<sequence>MIYTVCIIGAGSIAQEHLEALKNLEEVRAIAIADLESDKVQRASSLFHINGYTDYKEMIKQECPDITIITLPHFLHKEAAVFCAEQKSHILLEKPMALTVWECKEIIKATEKNGVTLMVGHTQHYFIENIVARKIIQSRELGELVQINESRHMHYFTPERPNWFLEKEKAGGGVMMNLGAHSVDKIQWMTDSYISTVRATLTYHSKYDVDASALVWAETSTNIPITISISGYKGARQHVTELIFKNGMVKVEVGKGVWIAKDDHYETYPLPEQPPVFQGQILDLVEAVKGKQELELDGEYGASIVQVLESIYQSDAHKQPIQVKNQ</sequence>
<evidence type="ECO:0000313" key="3">
    <source>
        <dbReference type="EMBL" id="KGP71863.1"/>
    </source>
</evidence>
<proteinExistence type="predicted"/>
<dbReference type="InterPro" id="IPR055170">
    <property type="entry name" value="GFO_IDH_MocA-like_dom"/>
</dbReference>
<dbReference type="RefSeq" id="WP_052111360.1">
    <property type="nucleotide sequence ID" value="NZ_AVBF01000045.1"/>
</dbReference>
<dbReference type="GO" id="GO:0000166">
    <property type="term" value="F:nucleotide binding"/>
    <property type="evidence" value="ECO:0007669"/>
    <property type="project" value="InterPro"/>
</dbReference>
<dbReference type="Pfam" id="PF01408">
    <property type="entry name" value="GFO_IDH_MocA"/>
    <property type="match status" value="1"/>
</dbReference>
<reference evidence="3 4" key="1">
    <citation type="journal article" date="2015" name="Stand. Genomic Sci.">
        <title>High quality draft genome sequence of the moderately halophilic bacterium Pontibacillus yanchengensis Y32(T) and comparison among Pontibacillus genomes.</title>
        <authorList>
            <person name="Huang J."/>
            <person name="Qiao Z.X."/>
            <person name="Tang J.W."/>
            <person name="Wang G."/>
        </authorList>
    </citation>
    <scope>NUCLEOTIDE SEQUENCE [LARGE SCALE GENOMIC DNA]</scope>
    <source>
        <strain evidence="3 4">Y32</strain>
    </source>
</reference>
<dbReference type="SUPFAM" id="SSF51735">
    <property type="entry name" value="NAD(P)-binding Rossmann-fold domains"/>
    <property type="match status" value="1"/>
</dbReference>
<dbReference type="Proteomes" id="UP000030147">
    <property type="component" value="Unassembled WGS sequence"/>
</dbReference>
<evidence type="ECO:0000259" key="2">
    <source>
        <dbReference type="Pfam" id="PF22725"/>
    </source>
</evidence>
<dbReference type="SUPFAM" id="SSF55347">
    <property type="entry name" value="Glyceraldehyde-3-phosphate dehydrogenase-like, C-terminal domain"/>
    <property type="match status" value="1"/>
</dbReference>